<evidence type="ECO:0000259" key="3">
    <source>
        <dbReference type="PROSITE" id="PS50994"/>
    </source>
</evidence>
<evidence type="ECO:0000256" key="1">
    <source>
        <dbReference type="ARBA" id="ARBA00022884"/>
    </source>
</evidence>
<keyword evidence="5" id="KW-1185">Reference proteome</keyword>
<reference evidence="4 5" key="1">
    <citation type="submission" date="2016-08" db="EMBL/GenBank/DDBJ databases">
        <authorList>
            <consortium name="Lentinula edodes genome sequencing consortium"/>
            <person name="Sakamoto Y."/>
            <person name="Nakade K."/>
            <person name="Sato S."/>
            <person name="Yoshida Y."/>
            <person name="Miyazaki K."/>
            <person name="Natsume S."/>
            <person name="Konno N."/>
        </authorList>
    </citation>
    <scope>NUCLEOTIDE SEQUENCE [LARGE SCALE GENOMIC DNA]</scope>
    <source>
        <strain evidence="4 5">NBRC 111202</strain>
    </source>
</reference>
<feature type="compositionally biased region" description="Basic and acidic residues" evidence="2">
    <location>
        <begin position="253"/>
        <end position="268"/>
    </location>
</feature>
<evidence type="ECO:0000313" key="4">
    <source>
        <dbReference type="EMBL" id="GAV98637.1"/>
    </source>
</evidence>
<protein>
    <submittedName>
        <fullName evidence="4">Retrovirus-related Gag-Pol polyprotein</fullName>
    </submittedName>
</protein>
<proteinExistence type="predicted"/>
<dbReference type="EMBL" id="BDGU01000001">
    <property type="protein sequence ID" value="GAV98637.1"/>
    <property type="molecule type" value="Genomic_DNA"/>
</dbReference>
<keyword evidence="1" id="KW-0694">RNA-binding</keyword>
<dbReference type="GO" id="GO:0003723">
    <property type="term" value="F:RNA binding"/>
    <property type="evidence" value="ECO:0007669"/>
    <property type="project" value="UniProtKB-KW"/>
</dbReference>
<dbReference type="InterPro" id="IPR013103">
    <property type="entry name" value="RVT_2"/>
</dbReference>
<name>A0A1Q3DUH6_LENED</name>
<organism evidence="4 5">
    <name type="scientific">Lentinula edodes</name>
    <name type="common">Shiitake mushroom</name>
    <name type="synonym">Lentinus edodes</name>
    <dbReference type="NCBI Taxonomy" id="5353"/>
    <lineage>
        <taxon>Eukaryota</taxon>
        <taxon>Fungi</taxon>
        <taxon>Dikarya</taxon>
        <taxon>Basidiomycota</taxon>
        <taxon>Agaricomycotina</taxon>
        <taxon>Agaricomycetes</taxon>
        <taxon>Agaricomycetidae</taxon>
        <taxon>Agaricales</taxon>
        <taxon>Marasmiineae</taxon>
        <taxon>Omphalotaceae</taxon>
        <taxon>Lentinula</taxon>
    </lineage>
</organism>
<feature type="region of interest" description="Disordered" evidence="2">
    <location>
        <begin position="172"/>
        <end position="210"/>
    </location>
</feature>
<dbReference type="Pfam" id="PF07727">
    <property type="entry name" value="RVT_2"/>
    <property type="match status" value="1"/>
</dbReference>
<evidence type="ECO:0000313" key="5">
    <source>
        <dbReference type="Proteomes" id="UP000188533"/>
    </source>
</evidence>
<dbReference type="CDD" id="cd09272">
    <property type="entry name" value="RNase_HI_RT_Ty1"/>
    <property type="match status" value="1"/>
</dbReference>
<dbReference type="STRING" id="5353.A0A1Q3DUH6"/>
<dbReference type="PROSITE" id="PS50994">
    <property type="entry name" value="INTEGRASE"/>
    <property type="match status" value="1"/>
</dbReference>
<dbReference type="AlphaFoldDB" id="A0A1Q3DUH6"/>
<gene>
    <name evidence="4" type="ORF">LENED_000026</name>
</gene>
<evidence type="ECO:0000256" key="2">
    <source>
        <dbReference type="SAM" id="MobiDB-lite"/>
    </source>
</evidence>
<sequence>MAEKQMGKKLKIIRIDGGGELNNGLVDAYCKENGILIEKVPHDSSAANGVAERSFRTVMEGTRTLLEEASLPYSFWGEASSTFVYINNFVPSSRFPDTVPVEKWTQKRHDISHLRPFGCDCWATLPRRRTDGKLGRQAVKGKLLGYMGRRGYRIWIPETKRIEESHDVTFEEGTPHRTRAAEAPSEDEQLGETVTTPAVGTDTPSTRPMDPANTAKANDGGNQILEQHEAPPLIPEDQHRGAGNIPQMPVPEPIRRSERGHVPSRRLLESEEYLERERAAQEKGEGWTVDTPLALIAQHPYAFAATSGELWVPQSYKQAMKRLDLWTAPMEREFRTLEDKQCWDLVPLPPDANLTGGRWTYAIKFDATGNLLKRKAQYVAQGYTQIQGQDYDKTYGGVARMESVRLVLAITAALKLSIFQVDFTAAFLNSPITHNVYMKQPEGFIRPGTEHLVCKLKKSIYGTMQGSHDWQATLAAGYKGDGYTTSRADPCIRYKRVGDEYTITSTYGDDVCGGSSTKAGRDRAVADLGQRWEANEVTTEVLLGMTIRQDPLTKAITISQKTFFQRMLAHFGLDQVRRRNTPLPPNVKLKDAPTPLPEEDRRFMADKQYRPIVGSILWGQVCTRPDLAFAGSLLARYQLNPGRDHWACVEWVAGYILNTLDYSITYAAPTNSAGPGTGLKPYAYVDSDHAGCQDTYRSTSGYVFFMAGGPVSWSSKRQATVALSTTESEYIGLSRATQQAVWIASFLSEVDLQQEGPINMLGDNFGSVCLTENSKRHALVKHIEMRHHYVREKVASGEVTIQRIRSGENIADIFTKALNGTIHSKLVSMLGIDRTE</sequence>
<dbReference type="PANTHER" id="PTHR11439:SF467">
    <property type="entry name" value="INTEGRASE CATALYTIC DOMAIN-CONTAINING PROTEIN"/>
    <property type="match status" value="1"/>
</dbReference>
<dbReference type="SUPFAM" id="SSF53098">
    <property type="entry name" value="Ribonuclease H-like"/>
    <property type="match status" value="1"/>
</dbReference>
<dbReference type="InterPro" id="IPR036397">
    <property type="entry name" value="RNaseH_sf"/>
</dbReference>
<comment type="caution">
    <text evidence="4">The sequence shown here is derived from an EMBL/GenBank/DDBJ whole genome shotgun (WGS) entry which is preliminary data.</text>
</comment>
<dbReference type="InterPro" id="IPR057670">
    <property type="entry name" value="SH3_retrovirus"/>
</dbReference>
<reference evidence="4 5" key="2">
    <citation type="submission" date="2017-02" db="EMBL/GenBank/DDBJ databases">
        <title>A genome survey and senescence transcriptome analysis in Lentinula edodes.</title>
        <authorList>
            <person name="Sakamoto Y."/>
            <person name="Nakade K."/>
            <person name="Sato S."/>
            <person name="Yoshida Y."/>
            <person name="Miyazaki K."/>
            <person name="Natsume S."/>
            <person name="Konno N."/>
        </authorList>
    </citation>
    <scope>NUCLEOTIDE SEQUENCE [LARGE SCALE GENOMIC DNA]</scope>
    <source>
        <strain evidence="4 5">NBRC 111202</strain>
    </source>
</reference>
<dbReference type="GO" id="GO:0015074">
    <property type="term" value="P:DNA integration"/>
    <property type="evidence" value="ECO:0007669"/>
    <property type="project" value="InterPro"/>
</dbReference>
<dbReference type="InterPro" id="IPR001584">
    <property type="entry name" value="Integrase_cat-core"/>
</dbReference>
<dbReference type="GO" id="GO:0005634">
    <property type="term" value="C:nucleus"/>
    <property type="evidence" value="ECO:0007669"/>
    <property type="project" value="UniProtKB-ARBA"/>
</dbReference>
<dbReference type="Proteomes" id="UP000188533">
    <property type="component" value="Unassembled WGS sequence"/>
</dbReference>
<feature type="domain" description="Integrase catalytic" evidence="3">
    <location>
        <begin position="1"/>
        <end position="108"/>
    </location>
</feature>
<accession>A0A1Q3DUH6</accession>
<dbReference type="Gene3D" id="3.30.420.10">
    <property type="entry name" value="Ribonuclease H-like superfamily/Ribonuclease H"/>
    <property type="match status" value="1"/>
</dbReference>
<dbReference type="Pfam" id="PF25597">
    <property type="entry name" value="SH3_retrovirus"/>
    <property type="match status" value="1"/>
</dbReference>
<dbReference type="PANTHER" id="PTHR11439">
    <property type="entry name" value="GAG-POL-RELATED RETROTRANSPOSON"/>
    <property type="match status" value="1"/>
</dbReference>
<feature type="region of interest" description="Disordered" evidence="2">
    <location>
        <begin position="236"/>
        <end position="268"/>
    </location>
</feature>
<feature type="compositionally biased region" description="Polar residues" evidence="2">
    <location>
        <begin position="192"/>
        <end position="206"/>
    </location>
</feature>
<dbReference type="InterPro" id="IPR012337">
    <property type="entry name" value="RNaseH-like_sf"/>
</dbReference>